<comment type="subunit">
    <text evidence="7">Component of the large ribosomal subunit. May bind IPO9 with low affinity.</text>
</comment>
<dbReference type="SUPFAM" id="SSF50104">
    <property type="entry name" value="Translation proteins SH3-like domain"/>
    <property type="match status" value="1"/>
</dbReference>
<dbReference type="Proteomes" id="UP000046393">
    <property type="component" value="Unplaced"/>
</dbReference>
<dbReference type="WBParaSite" id="SMUV_0000448001-mRNA-1">
    <property type="protein sequence ID" value="SMUV_0000448001-mRNA-1"/>
    <property type="gene ID" value="SMUV_0000448001"/>
</dbReference>
<dbReference type="InterPro" id="IPR014722">
    <property type="entry name" value="Rib_uL2_dom2"/>
</dbReference>
<keyword evidence="9" id="KW-1185">Reference proteome</keyword>
<dbReference type="InterPro" id="IPR000915">
    <property type="entry name" value="60S_ribosomal_eL6"/>
</dbReference>
<evidence type="ECO:0000256" key="7">
    <source>
        <dbReference type="ARBA" id="ARBA00046388"/>
    </source>
</evidence>
<evidence type="ECO:0000256" key="1">
    <source>
        <dbReference type="ARBA" id="ARBA00010592"/>
    </source>
</evidence>
<comment type="similarity">
    <text evidence="1">Belongs to the eukaryotic ribosomal protein eL6 family.</text>
</comment>
<dbReference type="Pfam" id="PF03868">
    <property type="entry name" value="Ribosomal_L6e_N"/>
    <property type="match status" value="1"/>
</dbReference>
<dbReference type="InterPro" id="IPR041997">
    <property type="entry name" value="Ribosomal_eL6_KOW"/>
</dbReference>
<protein>
    <recommendedName>
        <fullName evidence="5">Large ribosomal subunit protein eL6</fullName>
    </recommendedName>
    <alternativeName>
        <fullName evidence="6">60S ribosomal protein L6</fullName>
    </alternativeName>
</protein>
<reference evidence="10" key="1">
    <citation type="submission" date="2017-02" db="UniProtKB">
        <authorList>
            <consortium name="WormBaseParasite"/>
        </authorList>
    </citation>
    <scope>IDENTIFICATION</scope>
</reference>
<dbReference type="FunFam" id="2.30.30.30:FF:000014">
    <property type="entry name" value="60S ribosomal protein L6"/>
    <property type="match status" value="1"/>
</dbReference>
<keyword evidence="2" id="KW-0689">Ribosomal protein</keyword>
<dbReference type="Pfam" id="PF01159">
    <property type="entry name" value="Ribosomal_L6e"/>
    <property type="match status" value="1"/>
</dbReference>
<evidence type="ECO:0000313" key="9">
    <source>
        <dbReference type="Proteomes" id="UP000046393"/>
    </source>
</evidence>
<dbReference type="InterPro" id="IPR005568">
    <property type="entry name" value="Ribosomal_uL6_N"/>
</dbReference>
<accession>A0A0N5AJ57</accession>
<dbReference type="GO" id="GO:0002181">
    <property type="term" value="P:cytoplasmic translation"/>
    <property type="evidence" value="ECO:0007669"/>
    <property type="project" value="TreeGrafter"/>
</dbReference>
<proteinExistence type="inferred from homology"/>
<name>A0A0N5AJ57_9BILA</name>
<evidence type="ECO:0000256" key="2">
    <source>
        <dbReference type="ARBA" id="ARBA00022980"/>
    </source>
</evidence>
<dbReference type="PANTHER" id="PTHR10715">
    <property type="entry name" value="60S RIBOSOMAL PROTEIN L6"/>
    <property type="match status" value="1"/>
</dbReference>
<dbReference type="GO" id="GO:0003735">
    <property type="term" value="F:structural constituent of ribosome"/>
    <property type="evidence" value="ECO:0007669"/>
    <property type="project" value="InterPro"/>
</dbReference>
<dbReference type="STRING" id="451379.A0A0N5AJ57"/>
<comment type="function">
    <text evidence="4">Component of the large ribosomal subunit. The ribosome is a large ribonucleoprotein complex responsible for the synthesis of proteins in the cell.</text>
</comment>
<sequence>MSGVKKNVPRMRLNYELSPGVMRFSRARMYSKRGVYAKKPFPVVRKKKEAKPKFIIKPIGGEKNGKERKVPTKRAPKFLPMERNVLKVKKYKTRKVPLRSSITPGTVLIILVGRHQGKRVVFLKQLPKSGLLLVTGPMKLNCCPLRRIAQAFVIATKTKIDISGVQIPDHIDDSYFRKANAKKTQKKGEANLFAQTREKYVVSDQRKVDQKTVDTKVLEAIRKNPERKMLFGYLGSRFSLGKNQLPHKMIF</sequence>
<dbReference type="AlphaFoldDB" id="A0A0N5AJ57"/>
<dbReference type="InterPro" id="IPR008991">
    <property type="entry name" value="Translation_prot_SH3-like_sf"/>
</dbReference>
<evidence type="ECO:0000256" key="3">
    <source>
        <dbReference type="ARBA" id="ARBA00023274"/>
    </source>
</evidence>
<evidence type="ECO:0000256" key="5">
    <source>
        <dbReference type="ARBA" id="ARBA00035233"/>
    </source>
</evidence>
<dbReference type="GO" id="GO:0003723">
    <property type="term" value="F:RNA binding"/>
    <property type="evidence" value="ECO:0007669"/>
    <property type="project" value="TreeGrafter"/>
</dbReference>
<dbReference type="Gene3D" id="2.30.30.30">
    <property type="match status" value="1"/>
</dbReference>
<evidence type="ECO:0000259" key="8">
    <source>
        <dbReference type="Pfam" id="PF03868"/>
    </source>
</evidence>
<dbReference type="PANTHER" id="PTHR10715:SF0">
    <property type="entry name" value="LARGE RIBOSOMAL SUBUNIT PROTEIN EL6"/>
    <property type="match status" value="1"/>
</dbReference>
<evidence type="ECO:0000256" key="6">
    <source>
        <dbReference type="ARBA" id="ARBA00035351"/>
    </source>
</evidence>
<dbReference type="GO" id="GO:0022625">
    <property type="term" value="C:cytosolic large ribosomal subunit"/>
    <property type="evidence" value="ECO:0007669"/>
    <property type="project" value="TreeGrafter"/>
</dbReference>
<evidence type="ECO:0000313" key="10">
    <source>
        <dbReference type="WBParaSite" id="SMUV_0000448001-mRNA-1"/>
    </source>
</evidence>
<dbReference type="GO" id="GO:0000027">
    <property type="term" value="P:ribosomal large subunit assembly"/>
    <property type="evidence" value="ECO:0007669"/>
    <property type="project" value="TreeGrafter"/>
</dbReference>
<feature type="domain" description="Large ribosomal subunit protein uL6 N-terminal" evidence="8">
    <location>
        <begin position="6"/>
        <end position="56"/>
    </location>
</feature>
<keyword evidence="3" id="KW-0687">Ribonucleoprotein</keyword>
<organism evidence="9 10">
    <name type="scientific">Syphacia muris</name>
    <dbReference type="NCBI Taxonomy" id="451379"/>
    <lineage>
        <taxon>Eukaryota</taxon>
        <taxon>Metazoa</taxon>
        <taxon>Ecdysozoa</taxon>
        <taxon>Nematoda</taxon>
        <taxon>Chromadorea</taxon>
        <taxon>Rhabditida</taxon>
        <taxon>Spirurina</taxon>
        <taxon>Oxyuridomorpha</taxon>
        <taxon>Oxyuroidea</taxon>
        <taxon>Oxyuridae</taxon>
        <taxon>Syphacia</taxon>
    </lineage>
</organism>
<dbReference type="CDD" id="cd13156">
    <property type="entry name" value="KOW_RPL6"/>
    <property type="match status" value="1"/>
</dbReference>
<evidence type="ECO:0000256" key="4">
    <source>
        <dbReference type="ARBA" id="ARBA00034092"/>
    </source>
</evidence>